<dbReference type="AlphaFoldDB" id="A0A2P8H223"/>
<sequence>MANEVELYCEFLTISSFLNEELGIVPVLYGSLGLTKVAQVDFSPQDIDILVPLVFLQGKWGGLKQAMKKQGYLLIDLEEHEFQKEDIKIGFAFTEDLKRFAEVDYKKLEVFEEAGAKYCQLSLADYLKVYNQSAQDGYRRTKNDHKDLKKLKILNKLVDSLSQENHF</sequence>
<evidence type="ECO:0000313" key="1">
    <source>
        <dbReference type="EMBL" id="PSL40250.1"/>
    </source>
</evidence>
<gene>
    <name evidence="1" type="ORF">B0H99_10526</name>
</gene>
<dbReference type="EMBL" id="PYAT01000005">
    <property type="protein sequence ID" value="PSL40250.1"/>
    <property type="molecule type" value="Genomic_DNA"/>
</dbReference>
<accession>A0A2P8H223</accession>
<comment type="caution">
    <text evidence="1">The sequence shown here is derived from an EMBL/GenBank/DDBJ whole genome shotgun (WGS) entry which is preliminary data.</text>
</comment>
<keyword evidence="2" id="KW-1185">Reference proteome</keyword>
<reference evidence="1 2" key="1">
    <citation type="submission" date="2018-03" db="EMBL/GenBank/DDBJ databases">
        <title>Genomic Encyclopedia of Type Strains, Phase III (KMG-III): the genomes of soil and plant-associated and newly described type strains.</title>
        <authorList>
            <person name="Whitman W."/>
        </authorList>
    </citation>
    <scope>NUCLEOTIDE SEQUENCE [LARGE SCALE GENOMIC DNA]</scope>
    <source>
        <strain evidence="1 2">CGMCC 1.12259</strain>
    </source>
</reference>
<evidence type="ECO:0008006" key="3">
    <source>
        <dbReference type="Google" id="ProtNLM"/>
    </source>
</evidence>
<name>A0A2P8H223_9BACL</name>
<organism evidence="1 2">
    <name type="scientific">Planomicrobium soli</name>
    <dbReference type="NCBI Taxonomy" id="1176648"/>
    <lineage>
        <taxon>Bacteria</taxon>
        <taxon>Bacillati</taxon>
        <taxon>Bacillota</taxon>
        <taxon>Bacilli</taxon>
        <taxon>Bacillales</taxon>
        <taxon>Caryophanaceae</taxon>
        <taxon>Planomicrobium</taxon>
    </lineage>
</organism>
<dbReference type="OrthoDB" id="2139603at2"/>
<evidence type="ECO:0000313" key="2">
    <source>
        <dbReference type="Proteomes" id="UP000242682"/>
    </source>
</evidence>
<dbReference type="Proteomes" id="UP000242682">
    <property type="component" value="Unassembled WGS sequence"/>
</dbReference>
<proteinExistence type="predicted"/>
<protein>
    <recommendedName>
        <fullName evidence="3">Nucleotidyltransferase-like protein</fullName>
    </recommendedName>
</protein>
<dbReference type="RefSeq" id="WP_106533041.1">
    <property type="nucleotide sequence ID" value="NZ_PYAT01000005.1"/>
</dbReference>